<dbReference type="EMBL" id="LR743593">
    <property type="protein sequence ID" value="CAA2622547.1"/>
    <property type="molecule type" value="Genomic_DNA"/>
</dbReference>
<feature type="region of interest" description="Disordered" evidence="1">
    <location>
        <begin position="69"/>
        <end position="97"/>
    </location>
</feature>
<dbReference type="EMBL" id="CACRZD030000006">
    <property type="protein sequence ID" value="CAA6662192.1"/>
    <property type="molecule type" value="Genomic_DNA"/>
</dbReference>
<proteinExistence type="predicted"/>
<name>A0A7I8IYU3_SPIIN</name>
<accession>A0A7I8IYU3</accession>
<reference evidence="2 3" key="1">
    <citation type="submission" date="2019-12" db="EMBL/GenBank/DDBJ databases">
        <authorList>
            <person name="Scholz U."/>
            <person name="Mascher M."/>
            <person name="Fiebig A."/>
        </authorList>
    </citation>
    <scope>NUCLEOTIDE SEQUENCE</scope>
</reference>
<organism evidence="2">
    <name type="scientific">Spirodela intermedia</name>
    <name type="common">Intermediate duckweed</name>
    <dbReference type="NCBI Taxonomy" id="51605"/>
    <lineage>
        <taxon>Eukaryota</taxon>
        <taxon>Viridiplantae</taxon>
        <taxon>Streptophyta</taxon>
        <taxon>Embryophyta</taxon>
        <taxon>Tracheophyta</taxon>
        <taxon>Spermatophyta</taxon>
        <taxon>Magnoliopsida</taxon>
        <taxon>Liliopsida</taxon>
        <taxon>Araceae</taxon>
        <taxon>Lemnoideae</taxon>
        <taxon>Spirodela</taxon>
    </lineage>
</organism>
<protein>
    <submittedName>
        <fullName evidence="2">Uncharacterized protein</fullName>
    </submittedName>
</protein>
<gene>
    <name evidence="2" type="ORF">SI7747_06008585</name>
</gene>
<sequence>MAPSFPLKAFLCCAHLRERERESDQWVKLSRIWERITHPAPAITKKRVYLPPGTMGGSAGDLAGSEYLSDHDMAAGTTPKSTRTGSERKSARPRINPMYEVAMARSEKTSIIGCH</sequence>
<evidence type="ECO:0000256" key="1">
    <source>
        <dbReference type="SAM" id="MobiDB-lite"/>
    </source>
</evidence>
<evidence type="ECO:0000313" key="2">
    <source>
        <dbReference type="EMBL" id="CAA2622547.1"/>
    </source>
</evidence>
<keyword evidence="3" id="KW-1185">Reference proteome</keyword>
<dbReference type="AlphaFoldDB" id="A0A7I8IYU3"/>
<dbReference type="Proteomes" id="UP001189122">
    <property type="component" value="Unassembled WGS sequence"/>
</dbReference>
<evidence type="ECO:0000313" key="3">
    <source>
        <dbReference type="Proteomes" id="UP001189122"/>
    </source>
</evidence>